<dbReference type="CDD" id="cd17502">
    <property type="entry name" value="MFS_Azr1_MDR_like"/>
    <property type="match status" value="1"/>
</dbReference>
<feature type="transmembrane region" description="Helical" evidence="7">
    <location>
        <begin position="134"/>
        <end position="153"/>
    </location>
</feature>
<name>A0A433Q5K7_9FUNG</name>
<organism evidence="9 10">
    <name type="scientific">Jimgerdemannia flammicorona</name>
    <dbReference type="NCBI Taxonomy" id="994334"/>
    <lineage>
        <taxon>Eukaryota</taxon>
        <taxon>Fungi</taxon>
        <taxon>Fungi incertae sedis</taxon>
        <taxon>Mucoromycota</taxon>
        <taxon>Mucoromycotina</taxon>
        <taxon>Endogonomycetes</taxon>
        <taxon>Endogonales</taxon>
        <taxon>Endogonaceae</taxon>
        <taxon>Jimgerdemannia</taxon>
    </lineage>
</organism>
<feature type="transmembrane region" description="Helical" evidence="7">
    <location>
        <begin position="490"/>
        <end position="509"/>
    </location>
</feature>
<evidence type="ECO:0000313" key="9">
    <source>
        <dbReference type="EMBL" id="RUS25067.1"/>
    </source>
</evidence>
<dbReference type="Gene3D" id="1.20.1250.20">
    <property type="entry name" value="MFS general substrate transporter like domains"/>
    <property type="match status" value="1"/>
</dbReference>
<dbReference type="GO" id="GO:0012505">
    <property type="term" value="C:endomembrane system"/>
    <property type="evidence" value="ECO:0007669"/>
    <property type="project" value="UniProtKB-SubCell"/>
</dbReference>
<dbReference type="PANTHER" id="PTHR23501">
    <property type="entry name" value="MAJOR FACILITATOR SUPERFAMILY"/>
    <property type="match status" value="1"/>
</dbReference>
<keyword evidence="2" id="KW-0813">Transport</keyword>
<dbReference type="Proteomes" id="UP000274822">
    <property type="component" value="Unassembled WGS sequence"/>
</dbReference>
<dbReference type="Pfam" id="PF07690">
    <property type="entry name" value="MFS_1"/>
    <property type="match status" value="2"/>
</dbReference>
<evidence type="ECO:0000256" key="3">
    <source>
        <dbReference type="ARBA" id="ARBA00022692"/>
    </source>
</evidence>
<dbReference type="PROSITE" id="PS50850">
    <property type="entry name" value="MFS"/>
    <property type="match status" value="1"/>
</dbReference>
<feature type="transmembrane region" description="Helical" evidence="7">
    <location>
        <begin position="432"/>
        <end position="451"/>
    </location>
</feature>
<gene>
    <name evidence="9" type="ORF">BC938DRAFT_472673</name>
</gene>
<proteinExistence type="predicted"/>
<dbReference type="GO" id="GO:0022857">
    <property type="term" value="F:transmembrane transporter activity"/>
    <property type="evidence" value="ECO:0007669"/>
    <property type="project" value="InterPro"/>
</dbReference>
<feature type="region of interest" description="Disordered" evidence="6">
    <location>
        <begin position="1"/>
        <end position="38"/>
    </location>
</feature>
<reference evidence="9 10" key="1">
    <citation type="journal article" date="2018" name="New Phytol.">
        <title>Phylogenomics of Endogonaceae and evolution of mycorrhizas within Mucoromycota.</title>
        <authorList>
            <person name="Chang Y."/>
            <person name="Desiro A."/>
            <person name="Na H."/>
            <person name="Sandor L."/>
            <person name="Lipzen A."/>
            <person name="Clum A."/>
            <person name="Barry K."/>
            <person name="Grigoriev I.V."/>
            <person name="Martin F.M."/>
            <person name="Stajich J.E."/>
            <person name="Smith M.E."/>
            <person name="Bonito G."/>
            <person name="Spatafora J.W."/>
        </authorList>
    </citation>
    <scope>NUCLEOTIDE SEQUENCE [LARGE SCALE GENOMIC DNA]</scope>
    <source>
        <strain evidence="9 10">AD002</strain>
    </source>
</reference>
<feature type="transmembrane region" description="Helical" evidence="7">
    <location>
        <begin position="104"/>
        <end position="122"/>
    </location>
</feature>
<evidence type="ECO:0000313" key="10">
    <source>
        <dbReference type="Proteomes" id="UP000274822"/>
    </source>
</evidence>
<dbReference type="InterPro" id="IPR036259">
    <property type="entry name" value="MFS_trans_sf"/>
</dbReference>
<evidence type="ECO:0000256" key="2">
    <source>
        <dbReference type="ARBA" id="ARBA00022448"/>
    </source>
</evidence>
<protein>
    <submittedName>
        <fullName evidence="9">Major facilitator superfamily domain-containing protein</fullName>
    </submittedName>
</protein>
<feature type="transmembrane region" description="Helical" evidence="7">
    <location>
        <begin position="291"/>
        <end position="310"/>
    </location>
</feature>
<dbReference type="GO" id="GO:0005886">
    <property type="term" value="C:plasma membrane"/>
    <property type="evidence" value="ECO:0007669"/>
    <property type="project" value="TreeGrafter"/>
</dbReference>
<evidence type="ECO:0000256" key="1">
    <source>
        <dbReference type="ARBA" id="ARBA00004127"/>
    </source>
</evidence>
<accession>A0A433Q5K7</accession>
<evidence type="ECO:0000256" key="7">
    <source>
        <dbReference type="SAM" id="Phobius"/>
    </source>
</evidence>
<feature type="transmembrane region" description="Helical" evidence="7">
    <location>
        <begin position="259"/>
        <end position="279"/>
    </location>
</feature>
<keyword evidence="3 7" id="KW-0812">Transmembrane</keyword>
<feature type="transmembrane region" description="Helical" evidence="7">
    <location>
        <begin position="322"/>
        <end position="341"/>
    </location>
</feature>
<dbReference type="EMBL" id="RBNJ01014044">
    <property type="protein sequence ID" value="RUS25067.1"/>
    <property type="molecule type" value="Genomic_DNA"/>
</dbReference>
<evidence type="ECO:0000256" key="5">
    <source>
        <dbReference type="ARBA" id="ARBA00023136"/>
    </source>
</evidence>
<dbReference type="InterPro" id="IPR011701">
    <property type="entry name" value="MFS"/>
</dbReference>
<feature type="transmembrane region" description="Helical" evidence="7">
    <location>
        <begin position="521"/>
        <end position="544"/>
    </location>
</feature>
<feature type="transmembrane region" description="Helical" evidence="7">
    <location>
        <begin position="460"/>
        <end position="478"/>
    </location>
</feature>
<dbReference type="PANTHER" id="PTHR23501:SF191">
    <property type="entry name" value="VACUOLAR BASIC AMINO ACID TRANSPORTER 4"/>
    <property type="match status" value="1"/>
</dbReference>
<feature type="transmembrane region" description="Helical" evidence="7">
    <location>
        <begin position="159"/>
        <end position="180"/>
    </location>
</feature>
<dbReference type="Gene3D" id="1.20.1720.10">
    <property type="entry name" value="Multidrug resistance protein D"/>
    <property type="match status" value="1"/>
</dbReference>
<dbReference type="InterPro" id="IPR020846">
    <property type="entry name" value="MFS_dom"/>
</dbReference>
<evidence type="ECO:0000256" key="6">
    <source>
        <dbReference type="SAM" id="MobiDB-lite"/>
    </source>
</evidence>
<dbReference type="AlphaFoldDB" id="A0A433Q5K7"/>
<comment type="caution">
    <text evidence="9">The sequence shown here is derived from an EMBL/GenBank/DDBJ whole genome shotgun (WGS) entry which is preliminary data.</text>
</comment>
<comment type="subcellular location">
    <subcellularLocation>
        <location evidence="1">Endomembrane system</location>
        <topology evidence="1">Multi-pass membrane protein</topology>
    </subcellularLocation>
</comment>
<feature type="transmembrane region" description="Helical" evidence="7">
    <location>
        <begin position="48"/>
        <end position="66"/>
    </location>
</feature>
<sequence>MRSDTESNEMDNNTVVVMPQDKTESNSTSLAAEEAGTSEEKTQTLSSLQLFLIFVGLALAVLLSALDQTIVSTALPRIASGPYNDGSAYNGHSPSSYFSGLDEIAWIGTAFLLSNTAFQPLYGRFSNIFGRKATFLFAIVVFEIGSTLCGAAQSMIMLIIARAVAGLGAAGIFSLTLIIISDIVPTRDAGKYQGIIGAMFGLASVLGPLLGGAFTDHLTWRWAFFINQCSGEKYDRIWHLLIYLSQLILHGIRISFLKIQLPIGAVTLVVITFFLRVPSQKSDFASAMKRIDYLGVAVLICAIVAILLPLNWGGGQYAWNSPIVISLLVVGVVLVGVLVLVERYFATEPLIPVHIYALKNFTFKGTYSTIPAPLPLLFACSSLASLSWGHPRFNKSFTNPLVFFFPIKKAMYYLPLYFQIVMNESATTSGLQLLPLLMGVVFSNILAGVLVSKVGRYKEFAVMGTAIMTVGSGLFYLWRRDTPVWERSIVQVVDGIGFGITLTSLLLAAQSGVEVKDIADVTALMTFCQSTGGIFGIAIMGSVFDNKLSSGLESLHLDNIPVSLVKNNATFVAELPEPIKTEVLDVFVSSLDTVFLVLIPFATLAFIASLFIKQYKMRTGMTAAIGH</sequence>
<feature type="domain" description="Major facilitator superfamily (MFS) profile" evidence="8">
    <location>
        <begin position="53"/>
        <end position="617"/>
    </location>
</feature>
<keyword evidence="4 7" id="KW-1133">Transmembrane helix</keyword>
<keyword evidence="10" id="KW-1185">Reference proteome</keyword>
<dbReference type="SUPFAM" id="SSF103473">
    <property type="entry name" value="MFS general substrate transporter"/>
    <property type="match status" value="2"/>
</dbReference>
<keyword evidence="5 7" id="KW-0472">Membrane</keyword>
<evidence type="ECO:0000256" key="4">
    <source>
        <dbReference type="ARBA" id="ARBA00022989"/>
    </source>
</evidence>
<feature type="transmembrane region" description="Helical" evidence="7">
    <location>
        <begin position="401"/>
        <end position="420"/>
    </location>
</feature>
<evidence type="ECO:0000259" key="8">
    <source>
        <dbReference type="PROSITE" id="PS50850"/>
    </source>
</evidence>
<feature type="transmembrane region" description="Helical" evidence="7">
    <location>
        <begin position="593"/>
        <end position="612"/>
    </location>
</feature>
<feature type="transmembrane region" description="Helical" evidence="7">
    <location>
        <begin position="192"/>
        <end position="214"/>
    </location>
</feature>